<dbReference type="EMBL" id="DAAMGM010000003">
    <property type="protein sequence ID" value="HAC6573447.1"/>
    <property type="molecule type" value="Genomic_DNA"/>
</dbReference>
<gene>
    <name evidence="1" type="ORF">G0B27_04110</name>
</gene>
<name>A0A701ZBP5_SALER</name>
<organism evidence="1">
    <name type="scientific">Salmonella enterica</name>
    <name type="common">Salmonella choleraesuis</name>
    <dbReference type="NCBI Taxonomy" id="28901"/>
    <lineage>
        <taxon>Bacteria</taxon>
        <taxon>Pseudomonadati</taxon>
        <taxon>Pseudomonadota</taxon>
        <taxon>Gammaproteobacteria</taxon>
        <taxon>Enterobacterales</taxon>
        <taxon>Enterobacteriaceae</taxon>
        <taxon>Salmonella</taxon>
    </lineage>
</organism>
<comment type="caution">
    <text evidence="1">The sequence shown here is derived from an EMBL/GenBank/DDBJ whole genome shotgun (WGS) entry which is preliminary data.</text>
</comment>
<evidence type="ECO:0000313" key="1">
    <source>
        <dbReference type="EMBL" id="HAC6573447.1"/>
    </source>
</evidence>
<dbReference type="AlphaFoldDB" id="A0A701ZBP5"/>
<accession>A0A701ZBP5</accession>
<proteinExistence type="predicted"/>
<reference evidence="1" key="1">
    <citation type="journal article" date="2018" name="Genome Biol.">
        <title>SKESA: strategic k-mer extension for scrupulous assemblies.</title>
        <authorList>
            <person name="Souvorov A."/>
            <person name="Agarwala R."/>
            <person name="Lipman D.J."/>
        </authorList>
    </citation>
    <scope>NUCLEOTIDE SEQUENCE</scope>
    <source>
        <strain evidence="1">232-84</strain>
    </source>
</reference>
<sequence>MTTLLTKRRHLYFNVKIKRISLKLKIIVTTLNTCITRQLFFITPRAVKSMIPAHGRCLDKD</sequence>
<protein>
    <submittedName>
        <fullName evidence="1">Uncharacterized protein</fullName>
    </submittedName>
</protein>
<reference evidence="1" key="2">
    <citation type="submission" date="2018-07" db="EMBL/GenBank/DDBJ databases">
        <authorList>
            <consortium name="NCBI Pathogen Detection Project"/>
        </authorList>
    </citation>
    <scope>NUCLEOTIDE SEQUENCE</scope>
    <source>
        <strain evidence="1">232-84</strain>
    </source>
</reference>